<dbReference type="RefSeq" id="WP_309862104.1">
    <property type="nucleotide sequence ID" value="NZ_JAVDQG010000001.1"/>
</dbReference>
<evidence type="ECO:0000313" key="4">
    <source>
        <dbReference type="Proteomes" id="UP001185012"/>
    </source>
</evidence>
<accession>A0ABU1IIM9</accession>
<evidence type="ECO:0000313" key="3">
    <source>
        <dbReference type="EMBL" id="MDR6224626.1"/>
    </source>
</evidence>
<evidence type="ECO:0000256" key="1">
    <source>
        <dbReference type="ARBA" id="ARBA00006484"/>
    </source>
</evidence>
<dbReference type="PRINTS" id="PR00081">
    <property type="entry name" value="GDHRDH"/>
</dbReference>
<comment type="caution">
    <text evidence="3">The sequence shown here is derived from an EMBL/GenBank/DDBJ whole genome shotgun (WGS) entry which is preliminary data.</text>
</comment>
<protein>
    <submittedName>
        <fullName evidence="3">NAD(P)-dependent dehydrogenase (Short-subunit alcohol dehydrogenase family)</fullName>
    </submittedName>
</protein>
<dbReference type="Gene3D" id="3.40.50.720">
    <property type="entry name" value="NAD(P)-binding Rossmann-like Domain"/>
    <property type="match status" value="1"/>
</dbReference>
<name>A0ABU1IIM9_9BACL</name>
<gene>
    <name evidence="3" type="ORF">JOE21_000614</name>
</gene>
<dbReference type="EMBL" id="JAVDQG010000001">
    <property type="protein sequence ID" value="MDR6224626.1"/>
    <property type="molecule type" value="Genomic_DNA"/>
</dbReference>
<dbReference type="PANTHER" id="PTHR44196:SF1">
    <property type="entry name" value="DEHYDROGENASE_REDUCTASE SDR FAMILY MEMBER 7B"/>
    <property type="match status" value="1"/>
</dbReference>
<dbReference type="Pfam" id="PF00106">
    <property type="entry name" value="adh_short"/>
    <property type="match status" value="1"/>
</dbReference>
<organism evidence="3 4">
    <name type="scientific">Desmospora profundinema</name>
    <dbReference type="NCBI Taxonomy" id="1571184"/>
    <lineage>
        <taxon>Bacteria</taxon>
        <taxon>Bacillati</taxon>
        <taxon>Bacillota</taxon>
        <taxon>Bacilli</taxon>
        <taxon>Bacillales</taxon>
        <taxon>Thermoactinomycetaceae</taxon>
        <taxon>Desmospora</taxon>
    </lineage>
</organism>
<reference evidence="3 4" key="1">
    <citation type="submission" date="2023-07" db="EMBL/GenBank/DDBJ databases">
        <title>Genomic Encyclopedia of Type Strains, Phase IV (KMG-IV): sequencing the most valuable type-strain genomes for metagenomic binning, comparative biology and taxonomic classification.</title>
        <authorList>
            <person name="Goeker M."/>
        </authorList>
    </citation>
    <scope>NUCLEOTIDE SEQUENCE [LARGE SCALE GENOMIC DNA]</scope>
    <source>
        <strain evidence="3 4">DSM 45903</strain>
    </source>
</reference>
<dbReference type="SUPFAM" id="SSF51735">
    <property type="entry name" value="NAD(P)-binding Rossmann-fold domains"/>
    <property type="match status" value="1"/>
</dbReference>
<proteinExistence type="inferred from homology"/>
<dbReference type="PANTHER" id="PTHR44196">
    <property type="entry name" value="DEHYDROGENASE/REDUCTASE SDR FAMILY MEMBER 7B"/>
    <property type="match status" value="1"/>
</dbReference>
<dbReference type="InterPro" id="IPR002347">
    <property type="entry name" value="SDR_fam"/>
</dbReference>
<dbReference type="CDD" id="cd05233">
    <property type="entry name" value="SDR_c"/>
    <property type="match status" value="1"/>
</dbReference>
<evidence type="ECO:0000256" key="2">
    <source>
        <dbReference type="ARBA" id="ARBA00023002"/>
    </source>
</evidence>
<keyword evidence="4" id="KW-1185">Reference proteome</keyword>
<comment type="similarity">
    <text evidence="1">Belongs to the short-chain dehydrogenases/reductases (SDR) family.</text>
</comment>
<sequence>MEKKPVAMITGASRGLGREVARAFAREGHSLAICARGREALAETAAELEQAGARVLAVEADVAVPRDVERFVALAETEFDRIDVLINNASILGPSPMPYLLDFPEADFLDVLKANTWGPFLVTRRVIAGMLAGIGDPSDVRGGPGGLCRLGGL</sequence>
<dbReference type="Proteomes" id="UP001185012">
    <property type="component" value="Unassembled WGS sequence"/>
</dbReference>
<dbReference type="InterPro" id="IPR036291">
    <property type="entry name" value="NAD(P)-bd_dom_sf"/>
</dbReference>
<keyword evidence="2" id="KW-0560">Oxidoreductase</keyword>